<dbReference type="eggNOG" id="COG0052">
    <property type="taxonomic scope" value="Bacteria"/>
</dbReference>
<dbReference type="KEGG" id="sapi:SAPIS_v1c02690"/>
<dbReference type="InterPro" id="IPR005706">
    <property type="entry name" value="Ribosomal_uS2_bac/mit/plastid"/>
</dbReference>
<sequence>MLVYFNKTSGCCSNHYGRLTNKTMKGRTKNMAKDLTREQLWDAGAQFGHQTKRWNPKMKPYIYGAKNKNHIIDLQQTIWRLEDVKKFVTNIGMKKEKIIFVGTKRSAKSAVKEAALRSGNFYINSRWLGGTLTNMKTISLRIKALWNIENEEKTGKINLRPKKEQILIKKEKMKLEKTLGGIKQMHKLPAAMFVVDPKTDEIAVKEARKLRIPVIAICDTNVDPDMVDFVIPANDDIQESVNIITNYIVDVYADAAGFKMQPSTLKVVAQKREERPQGQRPSGPGRSYNTNSSRTDNNEENSTATNVSVDQ</sequence>
<dbReference type="PANTHER" id="PTHR12534">
    <property type="entry name" value="30S RIBOSOMAL PROTEIN S2 PROKARYOTIC AND ORGANELLAR"/>
    <property type="match status" value="1"/>
</dbReference>
<dbReference type="InterPro" id="IPR023591">
    <property type="entry name" value="Ribosomal_uS2_flav_dom_sf"/>
</dbReference>
<evidence type="ECO:0000256" key="7">
    <source>
        <dbReference type="SAM" id="MobiDB-lite"/>
    </source>
</evidence>
<evidence type="ECO:0000256" key="1">
    <source>
        <dbReference type="ARBA" id="ARBA00006242"/>
    </source>
</evidence>
<feature type="compositionally biased region" description="Polar residues" evidence="7">
    <location>
        <begin position="287"/>
        <end position="311"/>
    </location>
</feature>
<evidence type="ECO:0000313" key="9">
    <source>
        <dbReference type="Proteomes" id="UP000018550"/>
    </source>
</evidence>
<feature type="region of interest" description="Disordered" evidence="7">
    <location>
        <begin position="269"/>
        <end position="311"/>
    </location>
</feature>
<dbReference type="Gene3D" id="1.10.287.610">
    <property type="entry name" value="Helix hairpin bin"/>
    <property type="match status" value="1"/>
</dbReference>
<dbReference type="HAMAP" id="MF_00291_B">
    <property type="entry name" value="Ribosomal_uS2_B"/>
    <property type="match status" value="1"/>
</dbReference>
<dbReference type="PRINTS" id="PR00395">
    <property type="entry name" value="RIBOSOMALS2"/>
</dbReference>
<dbReference type="InterPro" id="IPR001865">
    <property type="entry name" value="Ribosomal_uS2"/>
</dbReference>
<dbReference type="EMBL" id="CP006682">
    <property type="protein sequence ID" value="AHB36115.1"/>
    <property type="molecule type" value="Genomic_DNA"/>
</dbReference>
<keyword evidence="3 5" id="KW-0687">Ribonucleoprotein</keyword>
<dbReference type="CDD" id="cd01425">
    <property type="entry name" value="RPS2"/>
    <property type="match status" value="1"/>
</dbReference>
<dbReference type="GO" id="GO:0003735">
    <property type="term" value="F:structural constituent of ribosome"/>
    <property type="evidence" value="ECO:0007669"/>
    <property type="project" value="InterPro"/>
</dbReference>
<evidence type="ECO:0000256" key="4">
    <source>
        <dbReference type="ARBA" id="ARBA00035256"/>
    </source>
</evidence>
<dbReference type="SUPFAM" id="SSF52313">
    <property type="entry name" value="Ribosomal protein S2"/>
    <property type="match status" value="1"/>
</dbReference>
<accession>V5RJZ7</accession>
<evidence type="ECO:0000313" key="8">
    <source>
        <dbReference type="EMBL" id="AHB36115.1"/>
    </source>
</evidence>
<dbReference type="NCBIfam" id="TIGR01011">
    <property type="entry name" value="rpsB_bact"/>
    <property type="match status" value="1"/>
</dbReference>
<evidence type="ECO:0000256" key="3">
    <source>
        <dbReference type="ARBA" id="ARBA00023274"/>
    </source>
</evidence>
<evidence type="ECO:0000256" key="6">
    <source>
        <dbReference type="RuleBase" id="RU003631"/>
    </source>
</evidence>
<proteinExistence type="inferred from homology"/>
<protein>
    <recommendedName>
        <fullName evidence="4 5">Small ribosomal subunit protein uS2</fullName>
    </recommendedName>
</protein>
<dbReference type="GO" id="GO:0006412">
    <property type="term" value="P:translation"/>
    <property type="evidence" value="ECO:0007669"/>
    <property type="project" value="UniProtKB-UniRule"/>
</dbReference>
<evidence type="ECO:0000256" key="5">
    <source>
        <dbReference type="HAMAP-Rule" id="MF_00291"/>
    </source>
</evidence>
<dbReference type="PATRIC" id="fig|1276258.3.peg.264"/>
<evidence type="ECO:0000256" key="2">
    <source>
        <dbReference type="ARBA" id="ARBA00022980"/>
    </source>
</evidence>
<dbReference type="PANTHER" id="PTHR12534:SF0">
    <property type="entry name" value="SMALL RIBOSOMAL SUBUNIT PROTEIN US2M"/>
    <property type="match status" value="1"/>
</dbReference>
<dbReference type="STRING" id="1276258.SAPIS_v1c02690"/>
<keyword evidence="9" id="KW-1185">Reference proteome</keyword>
<dbReference type="GO" id="GO:0022627">
    <property type="term" value="C:cytosolic small ribosomal subunit"/>
    <property type="evidence" value="ECO:0007669"/>
    <property type="project" value="TreeGrafter"/>
</dbReference>
<dbReference type="Pfam" id="PF00318">
    <property type="entry name" value="Ribosomal_S2"/>
    <property type="match status" value="1"/>
</dbReference>
<dbReference type="InterPro" id="IPR018130">
    <property type="entry name" value="Ribosomal_uS2_CS"/>
</dbReference>
<reference evidence="8 9" key="1">
    <citation type="journal article" date="2014" name="Genome Announc.">
        <title>Complete Genome Sequence of Spiroplasma apis B31T (ATCC 33834), a Bacterium Associated with May Disease of Honeybees (Apis mellifera).</title>
        <authorList>
            <person name="Ku C."/>
            <person name="Lo W.S."/>
            <person name="Chen L.L."/>
            <person name="Kuo C.H."/>
        </authorList>
    </citation>
    <scope>NUCLEOTIDE SEQUENCE [LARGE SCALE GENOMIC DNA]</scope>
    <source>
        <strain evidence="8">B31</strain>
    </source>
</reference>
<comment type="similarity">
    <text evidence="1 5 6">Belongs to the universal ribosomal protein uS2 family.</text>
</comment>
<name>V5RJZ7_SPIAP</name>
<keyword evidence="2 5" id="KW-0689">Ribosomal protein</keyword>
<dbReference type="Proteomes" id="UP000018550">
    <property type="component" value="Chromosome"/>
</dbReference>
<gene>
    <name evidence="5 8" type="primary">rpsB</name>
    <name evidence="8" type="ORF">SAPIS_v1c02690</name>
</gene>
<dbReference type="Gene3D" id="3.40.50.10490">
    <property type="entry name" value="Glucose-6-phosphate isomerase like protein, domain 1"/>
    <property type="match status" value="1"/>
</dbReference>
<dbReference type="PROSITE" id="PS00963">
    <property type="entry name" value="RIBOSOMAL_S2_2"/>
    <property type="match status" value="1"/>
</dbReference>
<dbReference type="AlphaFoldDB" id="V5RJZ7"/>
<dbReference type="HOGENOM" id="CLU_040318_0_1_14"/>
<organism evidence="8 9">
    <name type="scientific">Spiroplasma apis B31</name>
    <dbReference type="NCBI Taxonomy" id="1276258"/>
    <lineage>
        <taxon>Bacteria</taxon>
        <taxon>Bacillati</taxon>
        <taxon>Mycoplasmatota</taxon>
        <taxon>Mollicutes</taxon>
        <taxon>Entomoplasmatales</taxon>
        <taxon>Spiroplasmataceae</taxon>
        <taxon>Spiroplasma</taxon>
    </lineage>
</organism>